<gene>
    <name evidence="1" type="ORF">OF850_09355</name>
</gene>
<protein>
    <submittedName>
        <fullName evidence="1">Uncharacterized protein</fullName>
    </submittedName>
</protein>
<keyword evidence="2" id="KW-1185">Reference proteome</keyword>
<organism evidence="1 2">
    <name type="scientific">Sabulicella glaciei</name>
    <dbReference type="NCBI Taxonomy" id="2984948"/>
    <lineage>
        <taxon>Bacteria</taxon>
        <taxon>Pseudomonadati</taxon>
        <taxon>Pseudomonadota</taxon>
        <taxon>Alphaproteobacteria</taxon>
        <taxon>Acetobacterales</taxon>
        <taxon>Acetobacteraceae</taxon>
        <taxon>Sabulicella</taxon>
    </lineage>
</organism>
<dbReference type="RefSeq" id="WP_301589781.1">
    <property type="nucleotide sequence ID" value="NZ_JAPFQI010000005.1"/>
</dbReference>
<evidence type="ECO:0000313" key="1">
    <source>
        <dbReference type="EMBL" id="MCW8085830.1"/>
    </source>
</evidence>
<reference evidence="1 2" key="1">
    <citation type="submission" date="2022-10" db="EMBL/GenBank/DDBJ databases">
        <title>Roseococcus glaciei nov., sp. nov., isolated from glacier.</title>
        <authorList>
            <person name="Liu Q."/>
            <person name="Xin Y.-H."/>
        </authorList>
    </citation>
    <scope>NUCLEOTIDE SEQUENCE [LARGE SCALE GENOMIC DNA]</scope>
    <source>
        <strain evidence="1 2">MDT2-1-1</strain>
    </source>
</reference>
<evidence type="ECO:0000313" key="2">
    <source>
        <dbReference type="Proteomes" id="UP001526430"/>
    </source>
</evidence>
<name>A0ABT3NUJ2_9PROT</name>
<dbReference type="EMBL" id="JAPFQI010000005">
    <property type="protein sequence ID" value="MCW8085830.1"/>
    <property type="molecule type" value="Genomic_DNA"/>
</dbReference>
<accession>A0ABT3NUJ2</accession>
<comment type="caution">
    <text evidence="1">The sequence shown here is derived from an EMBL/GenBank/DDBJ whole genome shotgun (WGS) entry which is preliminary data.</text>
</comment>
<proteinExistence type="predicted"/>
<dbReference type="Proteomes" id="UP001526430">
    <property type="component" value="Unassembled WGS sequence"/>
</dbReference>
<sequence length="185" mass="19095">MAALIQADALGVTAAPGRFTLPLPGAPTVAGVALHAARPGALRVALLSEDRAVASVESGGPAGWRFLPLSGSGVALRVEATAPLTRAWGERRPALRLWAGAAPLPQWRETGPARLAGLPPRALLRLGAGEATLLALPEGFVLAGLDTLRGTPPLWRMEGGALVLRADAPWEGVVQLRPKSRANSP</sequence>